<dbReference type="CDD" id="cd00446">
    <property type="entry name" value="GrpE"/>
    <property type="match status" value="1"/>
</dbReference>
<keyword evidence="3" id="KW-0963">Cytoplasm</keyword>
<dbReference type="Proteomes" id="UP000240042">
    <property type="component" value="Unassembled WGS sequence"/>
</dbReference>
<dbReference type="PANTHER" id="PTHR21237">
    <property type="entry name" value="GRPE PROTEIN"/>
    <property type="match status" value="1"/>
</dbReference>
<evidence type="ECO:0000256" key="5">
    <source>
        <dbReference type="SAM" id="MobiDB-lite"/>
    </source>
</evidence>
<dbReference type="InterPro" id="IPR009012">
    <property type="entry name" value="GrpE_head"/>
</dbReference>
<dbReference type="AlphaFoldDB" id="A0A1I1DPH5"/>
<dbReference type="InterPro" id="IPR013805">
    <property type="entry name" value="GrpE_CC"/>
</dbReference>
<dbReference type="Pfam" id="PF01025">
    <property type="entry name" value="GrpE"/>
    <property type="match status" value="1"/>
</dbReference>
<dbReference type="GO" id="GO:0042803">
    <property type="term" value="F:protein homodimerization activity"/>
    <property type="evidence" value="ECO:0007669"/>
    <property type="project" value="InterPro"/>
</dbReference>
<comment type="subunit">
    <text evidence="3">Homodimer.</text>
</comment>
<dbReference type="Gene3D" id="3.90.20.20">
    <property type="match status" value="1"/>
</dbReference>
<organism evidence="6 7">
    <name type="scientific">Brevinema andersonii</name>
    <dbReference type="NCBI Taxonomy" id="34097"/>
    <lineage>
        <taxon>Bacteria</taxon>
        <taxon>Pseudomonadati</taxon>
        <taxon>Spirochaetota</taxon>
        <taxon>Spirochaetia</taxon>
        <taxon>Brevinematales</taxon>
        <taxon>Brevinemataceae</taxon>
        <taxon>Brevinema</taxon>
    </lineage>
</organism>
<sequence>MPEQENIIEENNGSSAQPEEQTSESISEQEDTDLLSILEKEKQELKEAYLRLSAETDNYRKRIQKEKEEFQKYAVRGLIENLLPVVDNLERSLKAADSSDNLESLKQGISIVLAQFEDILKNTGLEKIEIQVGDEFDPQVSEALMIEETDDGQHPMTVTEVFETGRKLGGVVLRSAKVKVAKKKQQ</sequence>
<dbReference type="STRING" id="34097.SAMN02745150_00703"/>
<comment type="subcellular location">
    <subcellularLocation>
        <location evidence="3">Cytoplasm</location>
    </subcellularLocation>
</comment>
<proteinExistence type="inferred from homology"/>
<dbReference type="GO" id="GO:0051087">
    <property type="term" value="F:protein-folding chaperone binding"/>
    <property type="evidence" value="ECO:0007669"/>
    <property type="project" value="InterPro"/>
</dbReference>
<dbReference type="PRINTS" id="PR00773">
    <property type="entry name" value="GRPEPROTEIN"/>
</dbReference>
<dbReference type="SUPFAM" id="SSF51064">
    <property type="entry name" value="Head domain of nucleotide exchange factor GrpE"/>
    <property type="match status" value="1"/>
</dbReference>
<evidence type="ECO:0000256" key="4">
    <source>
        <dbReference type="RuleBase" id="RU004478"/>
    </source>
</evidence>
<dbReference type="GO" id="GO:0005737">
    <property type="term" value="C:cytoplasm"/>
    <property type="evidence" value="ECO:0007669"/>
    <property type="project" value="UniProtKB-SubCell"/>
</dbReference>
<dbReference type="PANTHER" id="PTHR21237:SF23">
    <property type="entry name" value="GRPE PROTEIN HOMOLOG, MITOCHONDRIAL"/>
    <property type="match status" value="1"/>
</dbReference>
<dbReference type="HAMAP" id="MF_01151">
    <property type="entry name" value="GrpE"/>
    <property type="match status" value="1"/>
</dbReference>
<evidence type="ECO:0000313" key="7">
    <source>
        <dbReference type="Proteomes" id="UP000240042"/>
    </source>
</evidence>
<dbReference type="GO" id="GO:0051082">
    <property type="term" value="F:unfolded protein binding"/>
    <property type="evidence" value="ECO:0007669"/>
    <property type="project" value="TreeGrafter"/>
</dbReference>
<dbReference type="EMBL" id="FOKY01000003">
    <property type="protein sequence ID" value="SFB76865.1"/>
    <property type="molecule type" value="Genomic_DNA"/>
</dbReference>
<evidence type="ECO:0000256" key="1">
    <source>
        <dbReference type="ARBA" id="ARBA00009054"/>
    </source>
</evidence>
<reference evidence="7" key="1">
    <citation type="submission" date="2016-10" db="EMBL/GenBank/DDBJ databases">
        <authorList>
            <person name="Varghese N."/>
            <person name="Submissions S."/>
        </authorList>
    </citation>
    <scope>NUCLEOTIDE SEQUENCE [LARGE SCALE GENOMIC DNA]</scope>
    <source>
        <strain evidence="7">ATCC 43811</strain>
    </source>
</reference>
<keyword evidence="2 3" id="KW-0143">Chaperone</keyword>
<feature type="compositionally biased region" description="Low complexity" evidence="5">
    <location>
        <begin position="17"/>
        <end position="26"/>
    </location>
</feature>
<dbReference type="GO" id="GO:0000774">
    <property type="term" value="F:adenyl-nucleotide exchange factor activity"/>
    <property type="evidence" value="ECO:0007669"/>
    <property type="project" value="InterPro"/>
</dbReference>
<dbReference type="InterPro" id="IPR000740">
    <property type="entry name" value="GrpE"/>
</dbReference>
<dbReference type="RefSeq" id="WP_159428157.1">
    <property type="nucleotide sequence ID" value="NZ_FOKY01000003.1"/>
</dbReference>
<feature type="region of interest" description="Disordered" evidence="5">
    <location>
        <begin position="1"/>
        <end position="33"/>
    </location>
</feature>
<dbReference type="Gene3D" id="2.30.22.10">
    <property type="entry name" value="Head domain of nucleotide exchange factor GrpE"/>
    <property type="match status" value="1"/>
</dbReference>
<comment type="similarity">
    <text evidence="1 3 4">Belongs to the GrpE family.</text>
</comment>
<dbReference type="OrthoDB" id="9812586at2"/>
<dbReference type="SUPFAM" id="SSF58014">
    <property type="entry name" value="Coiled-coil domain of nucleotide exchange factor GrpE"/>
    <property type="match status" value="1"/>
</dbReference>
<dbReference type="GO" id="GO:0006457">
    <property type="term" value="P:protein folding"/>
    <property type="evidence" value="ECO:0007669"/>
    <property type="project" value="InterPro"/>
</dbReference>
<evidence type="ECO:0000256" key="3">
    <source>
        <dbReference type="HAMAP-Rule" id="MF_01151"/>
    </source>
</evidence>
<protein>
    <recommendedName>
        <fullName evidence="3">Protein GrpE</fullName>
    </recommendedName>
    <alternativeName>
        <fullName evidence="3">HSP-70 cofactor</fullName>
    </alternativeName>
</protein>
<accession>A0A1I1DPH5</accession>
<name>A0A1I1DPH5_BREAD</name>
<keyword evidence="3" id="KW-0346">Stress response</keyword>
<gene>
    <name evidence="3" type="primary">grpE</name>
    <name evidence="6" type="ORF">SAMN02745150_00703</name>
</gene>
<evidence type="ECO:0000256" key="2">
    <source>
        <dbReference type="ARBA" id="ARBA00023186"/>
    </source>
</evidence>
<keyword evidence="7" id="KW-1185">Reference proteome</keyword>
<evidence type="ECO:0000313" key="6">
    <source>
        <dbReference type="EMBL" id="SFB76865.1"/>
    </source>
</evidence>
<comment type="function">
    <text evidence="3">Participates actively in the response to hyperosmotic and heat shock by preventing the aggregation of stress-denatured proteins, in association with DnaK and GrpE. It is the nucleotide exchange factor for DnaK and may function as a thermosensor. Unfolded proteins bind initially to DnaJ; upon interaction with the DnaJ-bound protein, DnaK hydrolyzes its bound ATP, resulting in the formation of a stable complex. GrpE releases ADP from DnaK; ATP binding to DnaK triggers the release of the substrate protein, thus completing the reaction cycle. Several rounds of ATP-dependent interactions between DnaJ, DnaK and GrpE are required for fully efficient folding.</text>
</comment>